<evidence type="ECO:0000256" key="1">
    <source>
        <dbReference type="SAM" id="SignalP"/>
    </source>
</evidence>
<protein>
    <submittedName>
        <fullName evidence="2">Uncharacterized protein</fullName>
    </submittedName>
</protein>
<evidence type="ECO:0000313" key="3">
    <source>
        <dbReference type="Proteomes" id="UP000822476"/>
    </source>
</evidence>
<proteinExistence type="predicted"/>
<comment type="caution">
    <text evidence="2">The sequence shown here is derived from an EMBL/GenBank/DDBJ whole genome shotgun (WGS) entry which is preliminary data.</text>
</comment>
<reference evidence="2" key="1">
    <citation type="submission" date="2019-07" db="EMBL/GenBank/DDBJ databases">
        <title>Annotation for the trematode Paragonimus miyazaki's.</title>
        <authorList>
            <person name="Choi Y.-J."/>
        </authorList>
    </citation>
    <scope>NUCLEOTIDE SEQUENCE</scope>
    <source>
        <strain evidence="2">Japan</strain>
    </source>
</reference>
<dbReference type="EMBL" id="JTDE01000718">
    <property type="protein sequence ID" value="KAF7260520.1"/>
    <property type="molecule type" value="Genomic_DNA"/>
</dbReference>
<name>A0A8S9Z4H5_9TREM</name>
<keyword evidence="1" id="KW-0732">Signal</keyword>
<keyword evidence="3" id="KW-1185">Reference proteome</keyword>
<dbReference type="OrthoDB" id="6297423at2759"/>
<evidence type="ECO:0000313" key="2">
    <source>
        <dbReference type="EMBL" id="KAF7260520.1"/>
    </source>
</evidence>
<dbReference type="Proteomes" id="UP000822476">
    <property type="component" value="Unassembled WGS sequence"/>
</dbReference>
<feature type="chain" id="PRO_5035947177" evidence="1">
    <location>
        <begin position="22"/>
        <end position="171"/>
    </location>
</feature>
<dbReference type="AlphaFoldDB" id="A0A8S9Z4H5"/>
<organism evidence="2 3">
    <name type="scientific">Paragonimus skrjabini miyazakii</name>
    <dbReference type="NCBI Taxonomy" id="59628"/>
    <lineage>
        <taxon>Eukaryota</taxon>
        <taxon>Metazoa</taxon>
        <taxon>Spiralia</taxon>
        <taxon>Lophotrochozoa</taxon>
        <taxon>Platyhelminthes</taxon>
        <taxon>Trematoda</taxon>
        <taxon>Digenea</taxon>
        <taxon>Plagiorchiida</taxon>
        <taxon>Troglotremata</taxon>
        <taxon>Troglotrematidae</taxon>
        <taxon>Paragonimus</taxon>
    </lineage>
</organism>
<feature type="signal peptide" evidence="1">
    <location>
        <begin position="1"/>
        <end position="21"/>
    </location>
</feature>
<accession>A0A8S9Z4H5</accession>
<gene>
    <name evidence="2" type="ORF">EG68_02332</name>
</gene>
<sequence length="171" mass="19336">MILTVHILCASLAALLVVSDAQTYDALVFRVYINGAAGVQPKQWDRLLSHWGDNLRPIYNLCWRIPAVLKKASPLHYDALITCTLKNELENFSDKTYIELFFHRELYTPNAVTTSCMNELARNLSELLTSGIGAHEHHMIVESGVQNELSMISIVPILPPSYDEGEFKQFM</sequence>